<reference evidence="8 9" key="1">
    <citation type="submission" date="2018-07" db="EMBL/GenBank/DDBJ databases">
        <authorList>
            <person name="Zhang Y."/>
            <person name="Wang L."/>
            <person name="Ma S."/>
        </authorList>
    </citation>
    <scope>NUCLEOTIDE SEQUENCE [LARGE SCALE GENOMIC DNA]</scope>
    <source>
        <strain evidence="8 9">4-2</strain>
    </source>
</reference>
<dbReference type="SUPFAM" id="SSF56784">
    <property type="entry name" value="HAD-like"/>
    <property type="match status" value="1"/>
</dbReference>
<feature type="transmembrane region" description="Helical" evidence="7">
    <location>
        <begin position="239"/>
        <end position="262"/>
    </location>
</feature>
<comment type="caution">
    <text evidence="8">The sequence shown here is derived from an EMBL/GenBank/DDBJ whole genome shotgun (WGS) entry which is preliminary data.</text>
</comment>
<dbReference type="InterPro" id="IPR023214">
    <property type="entry name" value="HAD_sf"/>
</dbReference>
<evidence type="ECO:0000313" key="9">
    <source>
        <dbReference type="Proteomes" id="UP000273516"/>
    </source>
</evidence>
<accession>A0A3M0MDH1</accession>
<dbReference type="GO" id="GO:0005886">
    <property type="term" value="C:plasma membrane"/>
    <property type="evidence" value="ECO:0007669"/>
    <property type="project" value="TreeGrafter"/>
</dbReference>
<evidence type="ECO:0000256" key="3">
    <source>
        <dbReference type="ARBA" id="ARBA00022692"/>
    </source>
</evidence>
<dbReference type="Gene3D" id="1.10.357.140">
    <property type="entry name" value="UbiA prenyltransferase"/>
    <property type="match status" value="1"/>
</dbReference>
<organism evidence="8 9">
    <name type="scientific">Paracoccus alkanivorans</name>
    <dbReference type="NCBI Taxonomy" id="2116655"/>
    <lineage>
        <taxon>Bacteria</taxon>
        <taxon>Pseudomonadati</taxon>
        <taxon>Pseudomonadota</taxon>
        <taxon>Alphaproteobacteria</taxon>
        <taxon>Rhodobacterales</taxon>
        <taxon>Paracoccaceae</taxon>
        <taxon>Paracoccus</taxon>
    </lineage>
</organism>
<dbReference type="InterPro" id="IPR036412">
    <property type="entry name" value="HAD-like_sf"/>
</dbReference>
<dbReference type="PANTHER" id="PTHR11048">
    <property type="entry name" value="PRENYLTRANSFERASES"/>
    <property type="match status" value="1"/>
</dbReference>
<dbReference type="InterPro" id="IPR044878">
    <property type="entry name" value="UbiA_sf"/>
</dbReference>
<evidence type="ECO:0000256" key="2">
    <source>
        <dbReference type="ARBA" id="ARBA00022475"/>
    </source>
</evidence>
<dbReference type="Proteomes" id="UP000273516">
    <property type="component" value="Unassembled WGS sequence"/>
</dbReference>
<feature type="transmembrane region" description="Helical" evidence="7">
    <location>
        <begin position="439"/>
        <end position="456"/>
    </location>
</feature>
<evidence type="ECO:0000256" key="5">
    <source>
        <dbReference type="ARBA" id="ARBA00023136"/>
    </source>
</evidence>
<evidence type="ECO:0000313" key="8">
    <source>
        <dbReference type="EMBL" id="RMC33660.1"/>
    </source>
</evidence>
<gene>
    <name evidence="8" type="ORF">C9E81_15210</name>
</gene>
<dbReference type="NCBIfam" id="NF006088">
    <property type="entry name" value="PRK08238.1"/>
    <property type="match status" value="1"/>
</dbReference>
<proteinExistence type="predicted"/>
<evidence type="ECO:0000256" key="7">
    <source>
        <dbReference type="SAM" id="Phobius"/>
    </source>
</evidence>
<dbReference type="InterPro" id="IPR039653">
    <property type="entry name" value="Prenyltransferase"/>
</dbReference>
<evidence type="ECO:0000256" key="1">
    <source>
        <dbReference type="ARBA" id="ARBA00004141"/>
    </source>
</evidence>
<dbReference type="Gene3D" id="3.40.50.1000">
    <property type="entry name" value="HAD superfamily/HAD-like"/>
    <property type="match status" value="1"/>
</dbReference>
<dbReference type="CDD" id="cd13963">
    <property type="entry name" value="PT_UbiA_2"/>
    <property type="match status" value="1"/>
</dbReference>
<feature type="transmembrane region" description="Helical" evidence="7">
    <location>
        <begin position="347"/>
        <end position="376"/>
    </location>
</feature>
<keyword evidence="4 7" id="KW-1133">Transmembrane helix</keyword>
<dbReference type="EMBL" id="QOKZ01000006">
    <property type="protein sequence ID" value="RMC33660.1"/>
    <property type="molecule type" value="Genomic_DNA"/>
</dbReference>
<evidence type="ECO:0000256" key="6">
    <source>
        <dbReference type="SAM" id="MobiDB-lite"/>
    </source>
</evidence>
<evidence type="ECO:0000256" key="4">
    <source>
        <dbReference type="ARBA" id="ARBA00022989"/>
    </source>
</evidence>
<dbReference type="InterPro" id="IPR000537">
    <property type="entry name" value="UbiA_prenyltransferase"/>
</dbReference>
<feature type="transmembrane region" description="Helical" evidence="7">
    <location>
        <begin position="476"/>
        <end position="491"/>
    </location>
</feature>
<dbReference type="RefSeq" id="WP_122113215.1">
    <property type="nucleotide sequence ID" value="NZ_QOKZ01000006.1"/>
</dbReference>
<dbReference type="GO" id="GO:0009247">
    <property type="term" value="P:glycolipid biosynthetic process"/>
    <property type="evidence" value="ECO:0007669"/>
    <property type="project" value="TreeGrafter"/>
</dbReference>
<dbReference type="OrthoDB" id="9803632at2"/>
<keyword evidence="3 7" id="KW-0812">Transmembrane</keyword>
<feature type="region of interest" description="Disordered" evidence="6">
    <location>
        <begin position="1"/>
        <end position="20"/>
    </location>
</feature>
<keyword evidence="9" id="KW-1185">Reference proteome</keyword>
<dbReference type="GO" id="GO:0016765">
    <property type="term" value="F:transferase activity, transferring alkyl or aryl (other than methyl) groups"/>
    <property type="evidence" value="ECO:0007669"/>
    <property type="project" value="InterPro"/>
</dbReference>
<comment type="subcellular location">
    <subcellularLocation>
        <location evidence="1">Membrane</location>
        <topology evidence="1">Multi-pass membrane protein</topology>
    </subcellularLocation>
</comment>
<keyword evidence="8" id="KW-0808">Transferase</keyword>
<dbReference type="AlphaFoldDB" id="A0A3M0MDH1"/>
<dbReference type="Pfam" id="PF01040">
    <property type="entry name" value="UbiA"/>
    <property type="match status" value="1"/>
</dbReference>
<dbReference type="PANTHER" id="PTHR11048:SF5">
    <property type="entry name" value="DECAPRENYL-PHOSPHATE PHOSPHORIBOSYLTRANSFERASE"/>
    <property type="match status" value="1"/>
</dbReference>
<name>A0A3M0MDH1_9RHOB</name>
<protein>
    <submittedName>
        <fullName evidence="8">UbiA family prenyltransferase</fullName>
    </submittedName>
</protein>
<keyword evidence="5 7" id="KW-0472">Membrane</keyword>
<keyword evidence="2" id="KW-1003">Cell membrane</keyword>
<sequence length="492" mass="54155">MTKLETISPNSGDADSTQSLDGTPPLVVDLDGTLIKGDLLIEGVIALLKRSLFYLLLLPVWALGGRAALKAKVAEHAEIEIPTLGFNRPFMAWLQSEKARGRQLYLASGSHETWVREVADETGLFDEVFASDGIHNRTGLEKLSVLHERFGPKGFDYAGNASVDYPIWQAARHAIVVNASARVTRWAQDNASVEHVFPRSEAGPRTYLRAMRIHQWLKNLLLFAPLIAAFQTADMLAFGQIVMGFLAFGLCASSVYLLNDIIDVADDRLHPRKCKRPFASGELSIQTGLKLVPILLAGSILLTLFLPWQFALTLAAYYAMTLAYSFKIKQIPGLDVQTLALLYTTRVVAGGAAAGITLSFWLLSFAFFLFLSLAFVKRCAELAVMRNQNKESSRGRGYLVSDLPLLDSMGTGAGYISAFVLGLYINSRDVGLVYDHPQILWALVPIVLFWITRVWLLTHRGEMHDDPVVFAARDRISLALAALSCVVMVVAA</sequence>